<sequence length="223" mass="25160">MIRSVIKTTLPILFGFLPLGTAFGILFQELGYPWYFASLMGIVVYAGAAQFMAVGMLGAGVGLFEIAISTFFLNSRHLFYGLALLNSFGDWGLRKLYLIFGLTDETYALMTTIKVPKEFQRERYYLLITLFSQCYWVLGCTIGALASSSLNFNTEGMEFAATALFTVLLIEQWLMVRRLLPFLIAFLASCVSLILFFQHMLLVSIVLSIIAIILLRFINYKKL</sequence>
<dbReference type="PANTHER" id="PTHR34979">
    <property type="entry name" value="INNER MEMBRANE PROTEIN YGAZ"/>
    <property type="match status" value="1"/>
</dbReference>
<dbReference type="GO" id="GO:1903785">
    <property type="term" value="P:L-valine transmembrane transport"/>
    <property type="evidence" value="ECO:0007669"/>
    <property type="project" value="TreeGrafter"/>
</dbReference>
<proteinExistence type="inferred from homology"/>
<feature type="transmembrane region" description="Helical" evidence="8">
    <location>
        <begin position="159"/>
        <end position="176"/>
    </location>
</feature>
<evidence type="ECO:0000256" key="4">
    <source>
        <dbReference type="ARBA" id="ARBA00022475"/>
    </source>
</evidence>
<feature type="transmembrane region" description="Helical" evidence="8">
    <location>
        <begin position="34"/>
        <end position="66"/>
    </location>
</feature>
<evidence type="ECO:0000256" key="6">
    <source>
        <dbReference type="ARBA" id="ARBA00022989"/>
    </source>
</evidence>
<organism evidence="9">
    <name type="scientific">marine metagenome</name>
    <dbReference type="NCBI Taxonomy" id="408172"/>
    <lineage>
        <taxon>unclassified sequences</taxon>
        <taxon>metagenomes</taxon>
        <taxon>ecological metagenomes</taxon>
    </lineage>
</organism>
<keyword evidence="3" id="KW-0813">Transport</keyword>
<dbReference type="AlphaFoldDB" id="A0A381N5Z4"/>
<keyword evidence="7 8" id="KW-0472">Membrane</keyword>
<dbReference type="Pfam" id="PF03591">
    <property type="entry name" value="AzlC"/>
    <property type="match status" value="1"/>
</dbReference>
<feature type="transmembrane region" description="Helical" evidence="8">
    <location>
        <begin position="124"/>
        <end position="147"/>
    </location>
</feature>
<keyword evidence="5 8" id="KW-0812">Transmembrane</keyword>
<dbReference type="InterPro" id="IPR011606">
    <property type="entry name" value="Brnchd-chn_aa_trnsp_permease"/>
</dbReference>
<gene>
    <name evidence="9" type="ORF">METZ01_LOCUS2886</name>
</gene>
<evidence type="ECO:0000256" key="8">
    <source>
        <dbReference type="SAM" id="Phobius"/>
    </source>
</evidence>
<evidence type="ECO:0000256" key="2">
    <source>
        <dbReference type="ARBA" id="ARBA00010735"/>
    </source>
</evidence>
<feature type="transmembrane region" description="Helical" evidence="8">
    <location>
        <begin position="182"/>
        <end position="215"/>
    </location>
</feature>
<accession>A0A381N5Z4</accession>
<evidence type="ECO:0000313" key="9">
    <source>
        <dbReference type="EMBL" id="SUZ50032.1"/>
    </source>
</evidence>
<name>A0A381N5Z4_9ZZZZ</name>
<dbReference type="PANTHER" id="PTHR34979:SF1">
    <property type="entry name" value="INNER MEMBRANE PROTEIN YGAZ"/>
    <property type="match status" value="1"/>
</dbReference>
<evidence type="ECO:0000256" key="5">
    <source>
        <dbReference type="ARBA" id="ARBA00022692"/>
    </source>
</evidence>
<dbReference type="EMBL" id="UINC01000149">
    <property type="protein sequence ID" value="SUZ50032.1"/>
    <property type="molecule type" value="Genomic_DNA"/>
</dbReference>
<keyword evidence="4" id="KW-1003">Cell membrane</keyword>
<comment type="subcellular location">
    <subcellularLocation>
        <location evidence="1">Cell membrane</location>
        <topology evidence="1">Multi-pass membrane protein</topology>
    </subcellularLocation>
</comment>
<reference evidence="9" key="1">
    <citation type="submission" date="2018-05" db="EMBL/GenBank/DDBJ databases">
        <authorList>
            <person name="Lanie J.A."/>
            <person name="Ng W.-L."/>
            <person name="Kazmierczak K.M."/>
            <person name="Andrzejewski T.M."/>
            <person name="Davidsen T.M."/>
            <person name="Wayne K.J."/>
            <person name="Tettelin H."/>
            <person name="Glass J.I."/>
            <person name="Rusch D."/>
            <person name="Podicherti R."/>
            <person name="Tsui H.-C.T."/>
            <person name="Winkler M.E."/>
        </authorList>
    </citation>
    <scope>NUCLEOTIDE SEQUENCE</scope>
</reference>
<protein>
    <submittedName>
        <fullName evidence="9">Uncharacterized protein</fullName>
    </submittedName>
</protein>
<keyword evidence="6 8" id="KW-1133">Transmembrane helix</keyword>
<evidence type="ECO:0000256" key="1">
    <source>
        <dbReference type="ARBA" id="ARBA00004651"/>
    </source>
</evidence>
<dbReference type="GO" id="GO:0005886">
    <property type="term" value="C:plasma membrane"/>
    <property type="evidence" value="ECO:0007669"/>
    <property type="project" value="UniProtKB-SubCell"/>
</dbReference>
<comment type="similarity">
    <text evidence="2">Belongs to the AzlC family.</text>
</comment>
<evidence type="ECO:0000256" key="3">
    <source>
        <dbReference type="ARBA" id="ARBA00022448"/>
    </source>
</evidence>
<evidence type="ECO:0000256" key="7">
    <source>
        <dbReference type="ARBA" id="ARBA00023136"/>
    </source>
</evidence>